<dbReference type="GO" id="GO:0008270">
    <property type="term" value="F:zinc ion binding"/>
    <property type="evidence" value="ECO:0007669"/>
    <property type="project" value="UniProtKB-KW"/>
</dbReference>
<evidence type="ECO:0000259" key="3">
    <source>
        <dbReference type="PROSITE" id="PS50103"/>
    </source>
</evidence>
<feature type="region of interest" description="Disordered" evidence="2">
    <location>
        <begin position="1"/>
        <end position="49"/>
    </location>
</feature>
<name>A0A7S1Q642_NEODS</name>
<feature type="region of interest" description="Disordered" evidence="2">
    <location>
        <begin position="147"/>
        <end position="166"/>
    </location>
</feature>
<evidence type="ECO:0000313" key="4">
    <source>
        <dbReference type="EMBL" id="CAD9121600.1"/>
    </source>
</evidence>
<reference evidence="4" key="1">
    <citation type="submission" date="2021-01" db="EMBL/GenBank/DDBJ databases">
        <authorList>
            <person name="Corre E."/>
            <person name="Pelletier E."/>
            <person name="Niang G."/>
            <person name="Scheremetjew M."/>
            <person name="Finn R."/>
            <person name="Kale V."/>
            <person name="Holt S."/>
            <person name="Cochrane G."/>
            <person name="Meng A."/>
            <person name="Brown T."/>
            <person name="Cohen L."/>
        </authorList>
    </citation>
    <scope>NUCLEOTIDE SEQUENCE</scope>
    <source>
        <strain evidence="4">CCAP 1951/1</strain>
    </source>
</reference>
<gene>
    <name evidence="4" type="ORF">NDES1114_LOCUS17659</name>
</gene>
<sequence>MAHQQHSDHEQRLGARRPRPPPTTTDTAPRPETTGSSSPPAAASGRRTGAAAARLHCAIASRPQVIFVVDRADVVTLPDTARDPATGLVLLCPSFLASGGESCSAFPACRLAHARLKPSARTLRPHFAPTVPVPLDTYPTYGTIDAASPSGADGGGSSTSTTGVPVAVPDSTAIVPVRPERCFRTRAPLDDASRTKPLSHCSHWCLKHVCHFGANCRFVHAADIPPSSAFEVTSRASGIGSTSTDVAPATSTDSTIPTAAIATDRRQEDTPSVSVVAVDDPNDTDNKNAGRPADNSPTSARSASASSGEGSTRADRTFPMLHQPYDALPR</sequence>
<keyword evidence="1" id="KW-0863">Zinc-finger</keyword>
<feature type="compositionally biased region" description="Basic and acidic residues" evidence="2">
    <location>
        <begin position="1"/>
        <end position="13"/>
    </location>
</feature>
<dbReference type="AlphaFoldDB" id="A0A7S1Q642"/>
<feature type="domain" description="C3H1-type" evidence="3">
    <location>
        <begin position="195"/>
        <end position="223"/>
    </location>
</feature>
<keyword evidence="1" id="KW-0862">Zinc</keyword>
<feature type="compositionally biased region" description="Low complexity" evidence="2">
    <location>
        <begin position="296"/>
        <end position="311"/>
    </location>
</feature>
<keyword evidence="1" id="KW-0479">Metal-binding</keyword>
<feature type="zinc finger region" description="C3H1-type" evidence="1">
    <location>
        <begin position="195"/>
        <end position="223"/>
    </location>
</feature>
<protein>
    <recommendedName>
        <fullName evidence="3">C3H1-type domain-containing protein</fullName>
    </recommendedName>
</protein>
<dbReference type="InterPro" id="IPR000571">
    <property type="entry name" value="Znf_CCCH"/>
</dbReference>
<dbReference type="PROSITE" id="PS50103">
    <property type="entry name" value="ZF_C3H1"/>
    <property type="match status" value="1"/>
</dbReference>
<accession>A0A7S1Q642</accession>
<dbReference type="EMBL" id="HBGF01026691">
    <property type="protein sequence ID" value="CAD9121600.1"/>
    <property type="molecule type" value="Transcribed_RNA"/>
</dbReference>
<evidence type="ECO:0000256" key="2">
    <source>
        <dbReference type="SAM" id="MobiDB-lite"/>
    </source>
</evidence>
<feature type="region of interest" description="Disordered" evidence="2">
    <location>
        <begin position="264"/>
        <end position="330"/>
    </location>
</feature>
<organism evidence="4">
    <name type="scientific">Neobodo designis</name>
    <name type="common">Flagellated protozoan</name>
    <name type="synonym">Bodo designis</name>
    <dbReference type="NCBI Taxonomy" id="312471"/>
    <lineage>
        <taxon>Eukaryota</taxon>
        <taxon>Discoba</taxon>
        <taxon>Euglenozoa</taxon>
        <taxon>Kinetoplastea</taxon>
        <taxon>Metakinetoplastina</taxon>
        <taxon>Neobodonida</taxon>
        <taxon>Neobodo</taxon>
    </lineage>
</organism>
<proteinExistence type="predicted"/>
<evidence type="ECO:0000256" key="1">
    <source>
        <dbReference type="PROSITE-ProRule" id="PRU00723"/>
    </source>
</evidence>
<feature type="compositionally biased region" description="Low complexity" evidence="2">
    <location>
        <begin position="24"/>
        <end position="49"/>
    </location>
</feature>